<comment type="catalytic activity">
    <reaction evidence="1">
        <text>Hydrolysis of terminal, non-reducing (1-&gt;4)-linked alpha-D-glucose residues with release of alpha-D-glucose.</text>
        <dbReference type="EC" id="3.2.1.20"/>
    </reaction>
</comment>
<name>A0A164ZGM1_XYLHT</name>
<dbReference type="InterPro" id="IPR000322">
    <property type="entry name" value="Glyco_hydro_31_TIM"/>
</dbReference>
<dbReference type="SUPFAM" id="SSF51445">
    <property type="entry name" value="(Trans)glycosidases"/>
    <property type="match status" value="1"/>
</dbReference>
<feature type="domain" description="Glycosyl hydrolase family 31 C-terminal" evidence="6">
    <location>
        <begin position="509"/>
        <end position="600"/>
    </location>
</feature>
<dbReference type="STRING" id="1328760.A0A164ZGM1"/>
<dbReference type="EC" id="3.2.1.20" evidence="3"/>
<evidence type="ECO:0000256" key="3">
    <source>
        <dbReference type="ARBA" id="ARBA00012741"/>
    </source>
</evidence>
<dbReference type="PANTHER" id="PTHR22762">
    <property type="entry name" value="ALPHA-GLUCOSIDASE"/>
    <property type="match status" value="1"/>
</dbReference>
<accession>A0A164ZGM1</accession>
<dbReference type="SUPFAM" id="SSF51011">
    <property type="entry name" value="Glycosyl hydrolase domain"/>
    <property type="match status" value="1"/>
</dbReference>
<dbReference type="GO" id="GO:0006491">
    <property type="term" value="P:N-glycan processing"/>
    <property type="evidence" value="ECO:0007669"/>
    <property type="project" value="TreeGrafter"/>
</dbReference>
<dbReference type="InterPro" id="IPR017853">
    <property type="entry name" value="GH"/>
</dbReference>
<protein>
    <recommendedName>
        <fullName evidence="3">alpha-glucosidase</fullName>
        <ecNumber evidence="3">3.2.1.20</ecNumber>
    </recommendedName>
</protein>
<sequence>MNRYTFPSRPKANPKAIVSGTNYRFTVLTDRLIRYEWAEDGRFQDQASTFAINREFPRPEFKVVDRDDLEIITEHFHLSYDKKRFSPGGLVVNFNAKITEWGATWRFGAPPELNLDSNLGGTARTLDLCDGRCDIGQGVLSRGGYAELDDSKSMLFDGKGFVANRPAGDRVDGYLFCYGLDYKAAIKAFYALSGKQPVLPRYALGNWWSRYYAYQQDEYIELMDDFRARDIPFSVAVIDMDWHLVSDERVPHAGWTGYTWDDKLIPEPKRFGRELHDRNVKITLNDHPHAGIHSHEKPYEEMARFLGHSTKDKNPILFDCTGPKFLEAYFGILHRSLEKVACDFWWIDWQQGAYSKVPGIDPLWMLNHFHYVDHALQGNTPLIFSRYAGPGSHRYPVGFSGDTVVTWASLQFQPEFTATASNIGYGWWSHDIGGHIFGARDDELVTRWFQLGVFSPIMRLHSSNSRWMSKEPWLYRKECERVMTGFLRFRHRMVPYLYTRNVICSTDDEPLIQPLYWSYPGCEEAYSFPNQYFFGNELVVAPIVQPRDQRTGLASVKAWLPPLQRHVDIFTGTIYDGDAEVTLYRTLENYPVLAHEGSIIPLDADAAPRNGCLNPDAFEVLVVIGRNGQAVVLEDSGDDASLHSGVHKGLPNGVRNGVSNGVSNGMPKEVMNGLQKPSRAQFNGQRRSTIQYTQAVGKLTATVTAGRTWSFRFLAVTSIPKDLKVLVNGTDRTSDTVALVENFPKTPSLLVQFPSGSARSGNTYEIAIELGPNPQLSVIDHKPRIEHLIMGYQTEFKVKDQLWEVVENLGKRALNVTVARLMALGYDEGIIGPIAELLLADSRVISS</sequence>
<keyword evidence="4" id="KW-0326">Glycosidase</keyword>
<dbReference type="RefSeq" id="XP_018184637.1">
    <property type="nucleotide sequence ID" value="XM_018333497.1"/>
</dbReference>
<evidence type="ECO:0000313" key="7">
    <source>
        <dbReference type="EMBL" id="KZF19082.1"/>
    </source>
</evidence>
<evidence type="ECO:0000259" key="5">
    <source>
        <dbReference type="Pfam" id="PF01055"/>
    </source>
</evidence>
<dbReference type="EMBL" id="KV407467">
    <property type="protein sequence ID" value="KZF19082.1"/>
    <property type="molecule type" value="Genomic_DNA"/>
</dbReference>
<evidence type="ECO:0000256" key="2">
    <source>
        <dbReference type="ARBA" id="ARBA00007806"/>
    </source>
</evidence>
<dbReference type="Proteomes" id="UP000076632">
    <property type="component" value="Unassembled WGS sequence"/>
</dbReference>
<dbReference type="Gene3D" id="3.20.20.80">
    <property type="entry name" value="Glycosidases"/>
    <property type="match status" value="1"/>
</dbReference>
<dbReference type="GO" id="GO:0005975">
    <property type="term" value="P:carbohydrate metabolic process"/>
    <property type="evidence" value="ECO:0007669"/>
    <property type="project" value="InterPro"/>
</dbReference>
<dbReference type="GeneID" id="28898634"/>
<dbReference type="CDD" id="cd06595">
    <property type="entry name" value="GH31_u1"/>
    <property type="match status" value="1"/>
</dbReference>
<dbReference type="InterPro" id="IPR048395">
    <property type="entry name" value="Glyco_hydro_31_C"/>
</dbReference>
<feature type="domain" description="Glycoside hydrolase family 31 TIM barrel" evidence="5">
    <location>
        <begin position="197"/>
        <end position="499"/>
    </location>
</feature>
<dbReference type="AlphaFoldDB" id="A0A164ZGM1"/>
<dbReference type="Pfam" id="PF21365">
    <property type="entry name" value="Glyco_hydro_31_3rd"/>
    <property type="match status" value="1"/>
</dbReference>
<evidence type="ECO:0000259" key="6">
    <source>
        <dbReference type="Pfam" id="PF21365"/>
    </source>
</evidence>
<gene>
    <name evidence="7" type="ORF">L228DRAFT_251172</name>
</gene>
<evidence type="ECO:0000256" key="4">
    <source>
        <dbReference type="RuleBase" id="RU361185"/>
    </source>
</evidence>
<keyword evidence="4 7" id="KW-0378">Hydrolase</keyword>
<dbReference type="OMA" id="FNTWHYG"/>
<dbReference type="GO" id="GO:0004558">
    <property type="term" value="F:alpha-1,4-glucosidase activity"/>
    <property type="evidence" value="ECO:0007669"/>
    <property type="project" value="UniProtKB-EC"/>
</dbReference>
<keyword evidence="8" id="KW-1185">Reference proteome</keyword>
<dbReference type="OrthoDB" id="1334205at2759"/>
<evidence type="ECO:0000313" key="8">
    <source>
        <dbReference type="Proteomes" id="UP000076632"/>
    </source>
</evidence>
<dbReference type="PANTHER" id="PTHR22762:SF89">
    <property type="entry name" value="ALPHA-XYLOSIDASE"/>
    <property type="match status" value="1"/>
</dbReference>
<proteinExistence type="inferred from homology"/>
<reference evidence="7 8" key="1">
    <citation type="journal article" date="2016" name="Fungal Biol.">
        <title>The genome of Xylona heveae provides a window into fungal endophytism.</title>
        <authorList>
            <person name="Gazis R."/>
            <person name="Kuo A."/>
            <person name="Riley R."/>
            <person name="LaButti K."/>
            <person name="Lipzen A."/>
            <person name="Lin J."/>
            <person name="Amirebrahimi M."/>
            <person name="Hesse C.N."/>
            <person name="Spatafora J.W."/>
            <person name="Henrissat B."/>
            <person name="Hainaut M."/>
            <person name="Grigoriev I.V."/>
            <person name="Hibbett D.S."/>
        </authorList>
    </citation>
    <scope>NUCLEOTIDE SEQUENCE [LARGE SCALE GENOMIC DNA]</scope>
    <source>
        <strain evidence="7 8">TC161</strain>
    </source>
</reference>
<evidence type="ECO:0000256" key="1">
    <source>
        <dbReference type="ARBA" id="ARBA00001657"/>
    </source>
</evidence>
<organism evidence="7 8">
    <name type="scientific">Xylona heveae (strain CBS 132557 / TC161)</name>
    <dbReference type="NCBI Taxonomy" id="1328760"/>
    <lineage>
        <taxon>Eukaryota</taxon>
        <taxon>Fungi</taxon>
        <taxon>Dikarya</taxon>
        <taxon>Ascomycota</taxon>
        <taxon>Pezizomycotina</taxon>
        <taxon>Xylonomycetes</taxon>
        <taxon>Xylonales</taxon>
        <taxon>Xylonaceae</taxon>
        <taxon>Xylona</taxon>
    </lineage>
</organism>
<dbReference type="Pfam" id="PF01055">
    <property type="entry name" value="Glyco_hydro_31_2nd"/>
    <property type="match status" value="1"/>
</dbReference>
<dbReference type="InParanoid" id="A0A164ZGM1"/>
<comment type="similarity">
    <text evidence="2 4">Belongs to the glycosyl hydrolase 31 family.</text>
</comment>